<keyword evidence="2" id="KW-1185">Reference proteome</keyword>
<dbReference type="Proteomes" id="UP000276133">
    <property type="component" value="Unassembled WGS sequence"/>
</dbReference>
<proteinExistence type="predicted"/>
<evidence type="ECO:0000313" key="1">
    <source>
        <dbReference type="EMBL" id="RNA37224.1"/>
    </source>
</evidence>
<accession>A0A3M7SN20</accession>
<gene>
    <name evidence="1" type="ORF">BpHYR1_043579</name>
</gene>
<name>A0A3M7SN20_BRAPC</name>
<dbReference type="EMBL" id="REGN01001071">
    <property type="protein sequence ID" value="RNA37224.1"/>
    <property type="molecule type" value="Genomic_DNA"/>
</dbReference>
<organism evidence="1 2">
    <name type="scientific">Brachionus plicatilis</name>
    <name type="common">Marine rotifer</name>
    <name type="synonym">Brachionus muelleri</name>
    <dbReference type="NCBI Taxonomy" id="10195"/>
    <lineage>
        <taxon>Eukaryota</taxon>
        <taxon>Metazoa</taxon>
        <taxon>Spiralia</taxon>
        <taxon>Gnathifera</taxon>
        <taxon>Rotifera</taxon>
        <taxon>Eurotatoria</taxon>
        <taxon>Monogononta</taxon>
        <taxon>Pseudotrocha</taxon>
        <taxon>Ploima</taxon>
        <taxon>Brachionidae</taxon>
        <taxon>Brachionus</taxon>
    </lineage>
</organism>
<sequence>MDDERTDLISGLPSAHSEKTFTHSTEKFSKLLVTVNNLKWLTKIALITVSWGLFNLFLKQNEKTILKNLLLLELTKQYNLCSYIFFRNLDKNGLKKSFFRDICFYITKNPIICNGLMNGNHRDHKI</sequence>
<evidence type="ECO:0000313" key="2">
    <source>
        <dbReference type="Proteomes" id="UP000276133"/>
    </source>
</evidence>
<dbReference type="AlphaFoldDB" id="A0A3M7SN20"/>
<protein>
    <submittedName>
        <fullName evidence="1">Uncharacterized protein</fullName>
    </submittedName>
</protein>
<reference evidence="1 2" key="1">
    <citation type="journal article" date="2018" name="Sci. Rep.">
        <title>Genomic signatures of local adaptation to the degree of environmental predictability in rotifers.</title>
        <authorList>
            <person name="Franch-Gras L."/>
            <person name="Hahn C."/>
            <person name="Garcia-Roger E.M."/>
            <person name="Carmona M.J."/>
            <person name="Serra M."/>
            <person name="Gomez A."/>
        </authorList>
    </citation>
    <scope>NUCLEOTIDE SEQUENCE [LARGE SCALE GENOMIC DNA]</scope>
    <source>
        <strain evidence="1">HYR1</strain>
    </source>
</reference>
<comment type="caution">
    <text evidence="1">The sequence shown here is derived from an EMBL/GenBank/DDBJ whole genome shotgun (WGS) entry which is preliminary data.</text>
</comment>